<name>A0A7W7D2V3_9ACTN</name>
<keyword evidence="2" id="KW-1185">Reference proteome</keyword>
<accession>A0A7W7D2V3</accession>
<dbReference type="EMBL" id="JACHND010000001">
    <property type="protein sequence ID" value="MBB4699257.1"/>
    <property type="molecule type" value="Genomic_DNA"/>
</dbReference>
<protein>
    <submittedName>
        <fullName evidence="1">Uncharacterized protein</fullName>
    </submittedName>
</protein>
<proteinExistence type="predicted"/>
<evidence type="ECO:0000313" key="2">
    <source>
        <dbReference type="Proteomes" id="UP000542210"/>
    </source>
</evidence>
<gene>
    <name evidence="1" type="ORF">BJ982_000801</name>
</gene>
<evidence type="ECO:0000313" key="1">
    <source>
        <dbReference type="EMBL" id="MBB4699257.1"/>
    </source>
</evidence>
<dbReference type="Proteomes" id="UP000542210">
    <property type="component" value="Unassembled WGS sequence"/>
</dbReference>
<sequence length="45" mass="4865">MSMRAGEPLGWQLLAAGWAQRGDELAERLDLERVGVVAPRARCAG</sequence>
<dbReference type="AlphaFoldDB" id="A0A7W7D2V3"/>
<reference evidence="1 2" key="1">
    <citation type="submission" date="2020-08" db="EMBL/GenBank/DDBJ databases">
        <title>Sequencing the genomes of 1000 actinobacteria strains.</title>
        <authorList>
            <person name="Klenk H.-P."/>
        </authorList>
    </citation>
    <scope>NUCLEOTIDE SEQUENCE [LARGE SCALE GENOMIC DNA]</scope>
    <source>
        <strain evidence="1 2">DSM 45784</strain>
    </source>
</reference>
<comment type="caution">
    <text evidence="1">The sequence shown here is derived from an EMBL/GenBank/DDBJ whole genome shotgun (WGS) entry which is preliminary data.</text>
</comment>
<dbReference type="RefSeq" id="WP_184876658.1">
    <property type="nucleotide sequence ID" value="NZ_BOOV01000021.1"/>
</dbReference>
<organism evidence="1 2">
    <name type="scientific">Sphaerisporangium siamense</name>
    <dbReference type="NCBI Taxonomy" id="795645"/>
    <lineage>
        <taxon>Bacteria</taxon>
        <taxon>Bacillati</taxon>
        <taxon>Actinomycetota</taxon>
        <taxon>Actinomycetes</taxon>
        <taxon>Streptosporangiales</taxon>
        <taxon>Streptosporangiaceae</taxon>
        <taxon>Sphaerisporangium</taxon>
    </lineage>
</organism>